<evidence type="ECO:0000313" key="5">
    <source>
        <dbReference type="Proteomes" id="UP000589351"/>
    </source>
</evidence>
<evidence type="ECO:0000256" key="1">
    <source>
        <dbReference type="ARBA" id="ARBA00022679"/>
    </source>
</evidence>
<dbReference type="GO" id="GO:0006508">
    <property type="term" value="P:proteolysis"/>
    <property type="evidence" value="ECO:0007669"/>
    <property type="project" value="UniProtKB-KW"/>
</dbReference>
<accession>A0A6V7R3D4</accession>
<dbReference type="InterPro" id="IPR000182">
    <property type="entry name" value="GNAT_dom"/>
</dbReference>
<dbReference type="GO" id="GO:0016747">
    <property type="term" value="F:acyltransferase activity, transferring groups other than amino-acyl groups"/>
    <property type="evidence" value="ECO:0007669"/>
    <property type="project" value="InterPro"/>
</dbReference>
<dbReference type="InterPro" id="IPR016181">
    <property type="entry name" value="Acyl_CoA_acyltransferase"/>
</dbReference>
<dbReference type="GO" id="GO:0008233">
    <property type="term" value="F:peptidase activity"/>
    <property type="evidence" value="ECO:0007669"/>
    <property type="project" value="UniProtKB-KW"/>
</dbReference>
<dbReference type="InterPro" id="IPR051556">
    <property type="entry name" value="N-term/lysine_N-AcTrnsfr"/>
</dbReference>
<evidence type="ECO:0000256" key="2">
    <source>
        <dbReference type="ARBA" id="ARBA00023315"/>
    </source>
</evidence>
<sequence length="172" mass="20107">MTIHIRKCTIGDLDSLLDISKKTFYETFEKQNTEENMSAYSEKTYQKEKFISELEHPHSQFFYIFYKDELAGFLKLNILSAQSEPMGDDALEVERIYILNDFQKLGLGKALLKLAHDEAQRLGKKNIWLGVWEYNSNAIAFYKKQNFKEVGAHSFFMGDDEQTDLILKKELI</sequence>
<dbReference type="Gene3D" id="3.40.630.30">
    <property type="match status" value="1"/>
</dbReference>
<feature type="domain" description="N-acetyltransferase" evidence="3">
    <location>
        <begin position="3"/>
        <end position="172"/>
    </location>
</feature>
<dbReference type="AlphaFoldDB" id="A0A6V7R3D4"/>
<dbReference type="PANTHER" id="PTHR42919">
    <property type="entry name" value="N-ALPHA-ACETYLTRANSFERASE"/>
    <property type="match status" value="1"/>
</dbReference>
<keyword evidence="4" id="KW-0645">Protease</keyword>
<keyword evidence="5" id="KW-1185">Reference proteome</keyword>
<keyword evidence="4" id="KW-0378">Hydrolase</keyword>
<dbReference type="SUPFAM" id="SSF55729">
    <property type="entry name" value="Acyl-CoA N-acyltransferases (Nat)"/>
    <property type="match status" value="1"/>
</dbReference>
<evidence type="ECO:0000259" key="3">
    <source>
        <dbReference type="PROSITE" id="PS51186"/>
    </source>
</evidence>
<protein>
    <submittedName>
        <fullName evidence="4">Protease synthase and sporulation negative regulatory protein PAI 1</fullName>
    </submittedName>
</protein>
<reference evidence="4 5" key="1">
    <citation type="submission" date="2020-07" db="EMBL/GenBank/DDBJ databases">
        <authorList>
            <person name="Criscuolo A."/>
        </authorList>
    </citation>
    <scope>NUCLEOTIDE SEQUENCE [LARGE SCALE GENOMIC DNA]</scope>
    <source>
        <strain evidence="4">CIP111649</strain>
    </source>
</reference>
<proteinExistence type="predicted"/>
<dbReference type="RefSeq" id="WP_185125003.1">
    <property type="nucleotide sequence ID" value="NZ_CAJEWD010000003.1"/>
</dbReference>
<dbReference type="PANTHER" id="PTHR42919:SF8">
    <property type="entry name" value="N-ALPHA-ACETYLTRANSFERASE 50"/>
    <property type="match status" value="1"/>
</dbReference>
<dbReference type="Proteomes" id="UP000589351">
    <property type="component" value="Unassembled WGS sequence"/>
</dbReference>
<dbReference type="PROSITE" id="PS51186">
    <property type="entry name" value="GNAT"/>
    <property type="match status" value="1"/>
</dbReference>
<gene>
    <name evidence="4" type="primary">paiA_2</name>
    <name evidence="4" type="ORF">JEODO184_00464</name>
</gene>
<dbReference type="EMBL" id="CAJEWD010000003">
    <property type="protein sequence ID" value="CAD2071899.1"/>
    <property type="molecule type" value="Genomic_DNA"/>
</dbReference>
<dbReference type="Pfam" id="PF00583">
    <property type="entry name" value="Acetyltransf_1"/>
    <property type="match status" value="1"/>
</dbReference>
<comment type="caution">
    <text evidence="4">The sequence shown here is derived from an EMBL/GenBank/DDBJ whole genome shotgun (WGS) entry which is preliminary data.</text>
</comment>
<evidence type="ECO:0000313" key="4">
    <source>
        <dbReference type="EMBL" id="CAD2071899.1"/>
    </source>
</evidence>
<keyword evidence="2" id="KW-0012">Acyltransferase</keyword>
<keyword evidence="1" id="KW-0808">Transferase</keyword>
<name>A0A6V7R3D4_9STAP</name>
<organism evidence="4 5">
    <name type="scientific">Jeotgalicoccus meleagridis</name>
    <dbReference type="NCBI Taxonomy" id="2759181"/>
    <lineage>
        <taxon>Bacteria</taxon>
        <taxon>Bacillati</taxon>
        <taxon>Bacillota</taxon>
        <taxon>Bacilli</taxon>
        <taxon>Bacillales</taxon>
        <taxon>Staphylococcaceae</taxon>
        <taxon>Jeotgalicoccus</taxon>
    </lineage>
</organism>